<dbReference type="GO" id="GO:0005886">
    <property type="term" value="C:plasma membrane"/>
    <property type="evidence" value="ECO:0007669"/>
    <property type="project" value="TreeGrafter"/>
</dbReference>
<dbReference type="InterPro" id="IPR036097">
    <property type="entry name" value="HisK_dim/P_sf"/>
</dbReference>
<dbReference type="InterPro" id="IPR000210">
    <property type="entry name" value="BTB/POZ_dom"/>
</dbReference>
<dbReference type="Pfam" id="PF00512">
    <property type="entry name" value="HisKA"/>
    <property type="match status" value="1"/>
</dbReference>
<dbReference type="InterPro" id="IPR001789">
    <property type="entry name" value="Sig_transdc_resp-reg_receiver"/>
</dbReference>
<dbReference type="Proteomes" id="UP000439903">
    <property type="component" value="Unassembled WGS sequence"/>
</dbReference>
<dbReference type="CDD" id="cd00082">
    <property type="entry name" value="HisKA"/>
    <property type="match status" value="1"/>
</dbReference>
<evidence type="ECO:0000256" key="3">
    <source>
        <dbReference type="ARBA" id="ARBA00022553"/>
    </source>
</evidence>
<protein>
    <recommendedName>
        <fullName evidence="2">histidine kinase</fullName>
        <ecNumber evidence="2">2.7.13.3</ecNumber>
    </recommendedName>
</protein>
<dbReference type="InterPro" id="IPR029016">
    <property type="entry name" value="GAF-like_dom_sf"/>
</dbReference>
<dbReference type="Pfam" id="PF01590">
    <property type="entry name" value="GAF"/>
    <property type="match status" value="1"/>
</dbReference>
<dbReference type="InterPro" id="IPR003594">
    <property type="entry name" value="HATPase_dom"/>
</dbReference>
<dbReference type="SUPFAM" id="SSF47384">
    <property type="entry name" value="Homodimeric domain of signal transducing histidine kinase"/>
    <property type="match status" value="2"/>
</dbReference>
<gene>
    <name evidence="10" type="ORF">F8M41_024629</name>
</gene>
<dbReference type="InterPro" id="IPR003661">
    <property type="entry name" value="HisK_dim/P_dom"/>
</dbReference>
<evidence type="ECO:0000256" key="5">
    <source>
        <dbReference type="ARBA" id="ARBA00022777"/>
    </source>
</evidence>
<evidence type="ECO:0000313" key="11">
    <source>
        <dbReference type="Proteomes" id="UP000439903"/>
    </source>
</evidence>
<dbReference type="EC" id="2.7.13.3" evidence="2"/>
<dbReference type="InterPro" id="IPR005467">
    <property type="entry name" value="His_kinase_dom"/>
</dbReference>
<feature type="domain" description="Histidine kinase" evidence="8">
    <location>
        <begin position="754"/>
        <end position="990"/>
    </location>
</feature>
<keyword evidence="11" id="KW-1185">Reference proteome</keyword>
<name>A0A8H3XKK0_GIGMA</name>
<dbReference type="PRINTS" id="PR00344">
    <property type="entry name" value="BCTRLSENSOR"/>
</dbReference>
<dbReference type="InterPro" id="IPR004358">
    <property type="entry name" value="Sig_transdc_His_kin-like_C"/>
</dbReference>
<dbReference type="SMART" id="SM00448">
    <property type="entry name" value="REC"/>
    <property type="match status" value="1"/>
</dbReference>
<dbReference type="Pfam" id="PF02518">
    <property type="entry name" value="HATPase_c"/>
    <property type="match status" value="1"/>
</dbReference>
<dbReference type="Gene3D" id="3.30.450.20">
    <property type="entry name" value="PAS domain"/>
    <property type="match status" value="1"/>
</dbReference>
<dbReference type="PANTHER" id="PTHR43047:SF71">
    <property type="entry name" value="HISTIDINE KINASE CONTAINING CHEY-HOMOLOGOUS RECEIVER DOMAIN-RELATED"/>
    <property type="match status" value="1"/>
</dbReference>
<dbReference type="PANTHER" id="PTHR43047">
    <property type="entry name" value="TWO-COMPONENT HISTIDINE PROTEIN KINASE"/>
    <property type="match status" value="1"/>
</dbReference>
<comment type="caution">
    <text evidence="10">The sequence shown here is derived from an EMBL/GenBank/DDBJ whole genome shotgun (WGS) entry which is preliminary data.</text>
</comment>
<evidence type="ECO:0000259" key="7">
    <source>
        <dbReference type="PROSITE" id="PS50097"/>
    </source>
</evidence>
<keyword evidence="3 6" id="KW-0597">Phosphoprotein</keyword>
<dbReference type="SUPFAM" id="SSF55874">
    <property type="entry name" value="ATPase domain of HSP90 chaperone/DNA topoisomerase II/histidine kinase"/>
    <property type="match status" value="1"/>
</dbReference>
<accession>A0A8H3XKK0</accession>
<dbReference type="Pfam" id="PF00072">
    <property type="entry name" value="Response_reg"/>
    <property type="match status" value="1"/>
</dbReference>
<dbReference type="Gene3D" id="3.30.565.10">
    <property type="entry name" value="Histidine kinase-like ATPase, C-terminal domain"/>
    <property type="match status" value="1"/>
</dbReference>
<dbReference type="GO" id="GO:0000155">
    <property type="term" value="F:phosphorelay sensor kinase activity"/>
    <property type="evidence" value="ECO:0007669"/>
    <property type="project" value="InterPro"/>
</dbReference>
<dbReference type="SMART" id="SM00387">
    <property type="entry name" value="HATPase_c"/>
    <property type="match status" value="1"/>
</dbReference>
<dbReference type="PROSITE" id="PS50110">
    <property type="entry name" value="RESPONSE_REGULATORY"/>
    <property type="match status" value="1"/>
</dbReference>
<comment type="catalytic activity">
    <reaction evidence="1">
        <text>ATP + protein L-histidine = ADP + protein N-phospho-L-histidine.</text>
        <dbReference type="EC" id="2.7.13.3"/>
    </reaction>
</comment>
<dbReference type="SMART" id="SM00065">
    <property type="entry name" value="GAF"/>
    <property type="match status" value="1"/>
</dbReference>
<dbReference type="SMART" id="SM00388">
    <property type="entry name" value="HisKA"/>
    <property type="match status" value="2"/>
</dbReference>
<dbReference type="EMBL" id="WTPW01000846">
    <property type="protein sequence ID" value="KAF0475490.1"/>
    <property type="molecule type" value="Genomic_DNA"/>
</dbReference>
<dbReference type="InterPro" id="IPR003018">
    <property type="entry name" value="GAF"/>
</dbReference>
<evidence type="ECO:0000313" key="10">
    <source>
        <dbReference type="EMBL" id="KAF0475490.1"/>
    </source>
</evidence>
<dbReference type="Gene3D" id="3.30.450.40">
    <property type="match status" value="1"/>
</dbReference>
<dbReference type="SUPFAM" id="SSF55781">
    <property type="entry name" value="GAF domain-like"/>
    <property type="match status" value="1"/>
</dbReference>
<sequence>MPPLVQVSRNDKFCETYAFYMSSSSSYKREEIESQNFANEVYNYDWSSTPLGPMDSWDAGIKTATSLCLKSVFPICLFIGSPYWIQLYNKAWEPILQSKPYAIGKSVKETWPEVSDLIVPMFEGVRTSKKGIYRVDDYYELHRDGYIEEAYFDYTYSPVFKLDGSVWAVSTIAQETTQKVLTARRLKILGEFGRKMPEIESLEKACHITTDVLNNNKDIPYALVYFVESKLNTGSRSMIARLTSTTFDKDDKNEYQFPDYFPDTPKIIDLSKVINNYDDKYVTLKRHVATYSFLNCEESWPLDLVIKKEEPVKVILKDGSQAVLLLANTFCGDQSFAAILICGINRLRTLDEKYLEFLQLVLNQMNTCLLQGKTREEEKKRAKLLADLNSQKVMFFQGISHELKTPLTLMLSPLEDVINISAQDNLTTSKKYQILLVEDNADMRDYLAELLKEFDIHRARDGKDALRVLKKLNKLPDLILSDIMMPNMDGYQLLEVLRTDKRTQTIPIILVSARACEDSRVLGLDKGADDYLSKPFSARDLIARVRTNINLSILRRKIIFQQCRQEEIKQLLLLISEKVTSKLNLDETLQYVAKELYQILPCEKILIISNKHIESISNRIVALFEGSENITNSSSEIDDYYESESQNISNIQEFLKNNPGIDISFNVYCDDVCKDASILSVEIKLNNNIWGWIKAYRPSNSIWLVSEIELLQQISNQISLAVTYANLLEENAEKDIQIKAAEAASITKSQILANTSHELRTPLGAIVGILSSFDRVALTADQNDMINIMSRASDIVLSIINDILDAARLEAQKLTLINRTFYLSNLLEVTIEKFGKRAGAKNIELILNYDVDEVSRYVKSDPERLEQVLSHLLSNSVKFTDKGEIVLKISMQSRDVIDENEENPTYGQILKKENLLVELYDTGIGIDPKYAQNAWKSYSQGDMSVTKKQDGTGLGLSICKSLVEINGGEIKVESQLGKGSKFWFTWNIESLSITSSLFISQFDEINDLMKEKRILVIHPIESMRDAMLKYLKNFNKVDAFDSFDKGINAARRHEELYNKPAYDIAFISLYEDNEAEVMKAVLELKILINHNSLVIIFITFPSNTGIEVAEKLIRKTGGKSFVIYTPITWKKLINQFMHIYQYNIS</sequence>
<reference evidence="10 11" key="1">
    <citation type="journal article" date="2019" name="Environ. Microbiol.">
        <title>At the nexus of three kingdoms: the genome of the mycorrhizal fungus Gigaspora margarita provides insights into plant, endobacterial and fungal interactions.</title>
        <authorList>
            <person name="Venice F."/>
            <person name="Ghignone S."/>
            <person name="Salvioli di Fossalunga A."/>
            <person name="Amselem J."/>
            <person name="Novero M."/>
            <person name="Xianan X."/>
            <person name="Sedzielewska Toro K."/>
            <person name="Morin E."/>
            <person name="Lipzen A."/>
            <person name="Grigoriev I.V."/>
            <person name="Henrissat B."/>
            <person name="Martin F.M."/>
            <person name="Bonfante P."/>
        </authorList>
    </citation>
    <scope>NUCLEOTIDE SEQUENCE [LARGE SCALE GENOMIC DNA]</scope>
    <source>
        <strain evidence="10 11">BEG34</strain>
    </source>
</reference>
<dbReference type="PROSITE" id="PS50097">
    <property type="entry name" value="BTB"/>
    <property type="match status" value="1"/>
</dbReference>
<dbReference type="PROSITE" id="PS50109">
    <property type="entry name" value="HIS_KIN"/>
    <property type="match status" value="1"/>
</dbReference>
<evidence type="ECO:0000256" key="6">
    <source>
        <dbReference type="PROSITE-ProRule" id="PRU00169"/>
    </source>
</evidence>
<dbReference type="InterPro" id="IPR036890">
    <property type="entry name" value="HATPase_C_sf"/>
</dbReference>
<dbReference type="Gene3D" id="3.40.50.2300">
    <property type="match status" value="1"/>
</dbReference>
<keyword evidence="4" id="KW-0808">Transferase</keyword>
<evidence type="ECO:0000259" key="9">
    <source>
        <dbReference type="PROSITE" id="PS50110"/>
    </source>
</evidence>
<feature type="domain" description="Response regulatory" evidence="9">
    <location>
        <begin position="433"/>
        <end position="549"/>
    </location>
</feature>
<keyword evidence="5 10" id="KW-0418">Kinase</keyword>
<organism evidence="10 11">
    <name type="scientific">Gigaspora margarita</name>
    <dbReference type="NCBI Taxonomy" id="4874"/>
    <lineage>
        <taxon>Eukaryota</taxon>
        <taxon>Fungi</taxon>
        <taxon>Fungi incertae sedis</taxon>
        <taxon>Mucoromycota</taxon>
        <taxon>Glomeromycotina</taxon>
        <taxon>Glomeromycetes</taxon>
        <taxon>Diversisporales</taxon>
        <taxon>Gigasporaceae</taxon>
        <taxon>Gigaspora</taxon>
    </lineage>
</organism>
<dbReference type="Gene3D" id="1.10.287.130">
    <property type="match status" value="1"/>
</dbReference>
<evidence type="ECO:0000256" key="2">
    <source>
        <dbReference type="ARBA" id="ARBA00012438"/>
    </source>
</evidence>
<feature type="domain" description="BTB" evidence="7">
    <location>
        <begin position="793"/>
        <end position="881"/>
    </location>
</feature>
<dbReference type="SUPFAM" id="SSF52172">
    <property type="entry name" value="CheY-like"/>
    <property type="match status" value="1"/>
</dbReference>
<dbReference type="CDD" id="cd16922">
    <property type="entry name" value="HATPase_EvgS-ArcB-TorS-like"/>
    <property type="match status" value="1"/>
</dbReference>
<proteinExistence type="predicted"/>
<dbReference type="GO" id="GO:0009927">
    <property type="term" value="F:histidine phosphotransfer kinase activity"/>
    <property type="evidence" value="ECO:0007669"/>
    <property type="project" value="TreeGrafter"/>
</dbReference>
<evidence type="ECO:0000256" key="4">
    <source>
        <dbReference type="ARBA" id="ARBA00022679"/>
    </source>
</evidence>
<dbReference type="InterPro" id="IPR011006">
    <property type="entry name" value="CheY-like_superfamily"/>
</dbReference>
<evidence type="ECO:0000259" key="8">
    <source>
        <dbReference type="PROSITE" id="PS50109"/>
    </source>
</evidence>
<dbReference type="AlphaFoldDB" id="A0A8H3XKK0"/>
<feature type="modified residue" description="4-aspartylphosphate" evidence="6">
    <location>
        <position position="482"/>
    </location>
</feature>
<evidence type="ECO:0000256" key="1">
    <source>
        <dbReference type="ARBA" id="ARBA00000085"/>
    </source>
</evidence>
<dbReference type="OrthoDB" id="60033at2759"/>